<dbReference type="RefSeq" id="WP_175269661.1">
    <property type="nucleotide sequence ID" value="NZ_JABFCR010000026.1"/>
</dbReference>
<organism evidence="1 2">
    <name type="scientific">Mucilaginibacter humi</name>
    <dbReference type="NCBI Taxonomy" id="2732510"/>
    <lineage>
        <taxon>Bacteria</taxon>
        <taxon>Pseudomonadati</taxon>
        <taxon>Bacteroidota</taxon>
        <taxon>Sphingobacteriia</taxon>
        <taxon>Sphingobacteriales</taxon>
        <taxon>Sphingobacteriaceae</taxon>
        <taxon>Mucilaginibacter</taxon>
    </lineage>
</organism>
<accession>A0ABX1W168</accession>
<name>A0ABX1W168_9SPHI</name>
<evidence type="ECO:0000313" key="2">
    <source>
        <dbReference type="Proteomes" id="UP000566071"/>
    </source>
</evidence>
<dbReference type="Proteomes" id="UP000566071">
    <property type="component" value="Unassembled WGS sequence"/>
</dbReference>
<keyword evidence="2" id="KW-1185">Reference proteome</keyword>
<evidence type="ECO:0000313" key="1">
    <source>
        <dbReference type="EMBL" id="NNU33977.1"/>
    </source>
</evidence>
<protein>
    <submittedName>
        <fullName evidence="1">Uncharacterized protein</fullName>
    </submittedName>
</protein>
<sequence length="144" mass="15768">MKDKSGFPVQGSFSLAVTDDSQVRADSPGNTSIAASLLINSELKGNVESPGYYINRKDKQARQALDNLMLTQGWTGYDWKEIFAKPKPVTFKVEKELLVTGRVSNLGNKPIAAAPVLISSKNLHLLPALLLMRMGYTLSKTCLQ</sequence>
<reference evidence="1 2" key="1">
    <citation type="submission" date="2020-05" db="EMBL/GenBank/DDBJ databases">
        <authorList>
            <person name="Khan S.A."/>
            <person name="Jeon C.O."/>
            <person name="Chun B.H."/>
        </authorList>
    </citation>
    <scope>NUCLEOTIDE SEQUENCE [LARGE SCALE GENOMIC DNA]</scope>
    <source>
        <strain evidence="1 2">S1162</strain>
    </source>
</reference>
<proteinExistence type="predicted"/>
<comment type="caution">
    <text evidence="1">The sequence shown here is derived from an EMBL/GenBank/DDBJ whole genome shotgun (WGS) entry which is preliminary data.</text>
</comment>
<gene>
    <name evidence="1" type="ORF">HK413_07080</name>
</gene>
<dbReference type="EMBL" id="JABFCR010000026">
    <property type="protein sequence ID" value="NNU33977.1"/>
    <property type="molecule type" value="Genomic_DNA"/>
</dbReference>